<dbReference type="SUPFAM" id="SSF140931">
    <property type="entry name" value="Fic-like"/>
    <property type="match status" value="1"/>
</dbReference>
<organism evidence="6 7">
    <name type="scientific">Selenomonas sputigena (strain ATCC 35185 / DSM 20758 / CCUG 44933 / VPI D19B-28)</name>
    <dbReference type="NCBI Taxonomy" id="546271"/>
    <lineage>
        <taxon>Bacteria</taxon>
        <taxon>Bacillati</taxon>
        <taxon>Bacillota</taxon>
        <taxon>Negativicutes</taxon>
        <taxon>Selenomonadales</taxon>
        <taxon>Selenomonadaceae</taxon>
        <taxon>Selenomonas</taxon>
    </lineage>
</organism>
<dbReference type="PROSITE" id="PS51459">
    <property type="entry name" value="FIDO"/>
    <property type="match status" value="1"/>
</dbReference>
<gene>
    <name evidence="5" type="ordered locus">Selsp_0409</name>
    <name evidence="6" type="ORF">SELSPUOL_02287</name>
</gene>
<dbReference type="GO" id="GO:0005524">
    <property type="term" value="F:ATP binding"/>
    <property type="evidence" value="ECO:0007669"/>
    <property type="project" value="UniProtKB-KW"/>
</dbReference>
<feature type="binding site" evidence="2">
    <location>
        <position position="285"/>
    </location>
    <ligand>
        <name>ATP</name>
        <dbReference type="ChEBI" id="CHEBI:30616"/>
    </ligand>
</feature>
<dbReference type="EMBL" id="CP002637">
    <property type="protein sequence ID" value="AEB99381.1"/>
    <property type="molecule type" value="Genomic_DNA"/>
</dbReference>
<evidence type="ECO:0000313" key="5">
    <source>
        <dbReference type="EMBL" id="AEB99381.1"/>
    </source>
</evidence>
<feature type="domain" description="Fido" evidence="4">
    <location>
        <begin position="148"/>
        <end position="302"/>
    </location>
</feature>
<sequence>MAYKSLKKIYYKKTEDVEAVYQARCQSEAAYHFDIWIKQYKHKTSYPAFLCLTQEMFLLMERIYKSYEVFLYLVNTVPHVILRQFSLLCIVDEVKSTNDIEGVRSTRREIKEILDGGIRKSHRLESIVQKYRGLLSKEKIAFETSHDIRKFYDEFAHEEVIRDDPRNELDGEIFRKDSVDIASPTERTVHQGIFPEARIIEEMEKALAVLHDEKIPVLIRTAVFHYFFAYIHPFYDGNGRTVRFITAYFLGKHLHPLATVRLSVIFKKHQKRYYKLFEETDSELNRAEMTLFVEEFIRFIAESIDDTVRILERKKEQVERYRQQIEEMNLEDALTKDLYYILLQAALFYGQGITIQELEKVLKRSRATIQKRLDKIPQKDLVKTRKRAIYYKINMLLFKKEKADGGKVNRA</sequence>
<dbReference type="InterPro" id="IPR036390">
    <property type="entry name" value="WH_DNA-bd_sf"/>
</dbReference>
<dbReference type="SUPFAM" id="SSF46785">
    <property type="entry name" value="Winged helix' DNA-binding domain"/>
    <property type="match status" value="1"/>
</dbReference>
<evidence type="ECO:0000256" key="2">
    <source>
        <dbReference type="PIRSR" id="PIRSR640198-2"/>
    </source>
</evidence>
<dbReference type="Gene3D" id="1.10.10.10">
    <property type="entry name" value="Winged helix-like DNA-binding domain superfamily/Winged helix DNA-binding domain"/>
    <property type="match status" value="1"/>
</dbReference>
<dbReference type="Pfam" id="PF02661">
    <property type="entry name" value="Fic"/>
    <property type="match status" value="1"/>
</dbReference>
<dbReference type="InterPro" id="IPR040198">
    <property type="entry name" value="Fido_containing"/>
</dbReference>
<keyword evidence="2" id="KW-0067">ATP-binding</keyword>
<reference evidence="5 8" key="2">
    <citation type="submission" date="2011-04" db="EMBL/GenBank/DDBJ databases">
        <title>The complete genome of Selenomonas sputigena DSM 20758.</title>
        <authorList>
            <consortium name="US DOE Joint Genome Institute (JGI-PGF)"/>
            <person name="Lucas S."/>
            <person name="Copeland A."/>
            <person name="Lapidus A."/>
            <person name="Bruce D."/>
            <person name="Goodwin L."/>
            <person name="Pitluck S."/>
            <person name="Peters L."/>
            <person name="Kyrpides N."/>
            <person name="Mavromatis K."/>
            <person name="Ivanova N."/>
            <person name="Ovchinnikova G."/>
            <person name="Teshima H."/>
            <person name="Detter J.C."/>
            <person name="Tapia R."/>
            <person name="Han C."/>
            <person name="Land M."/>
            <person name="Hauser L."/>
            <person name="Markowitz V."/>
            <person name="Cheng J.-F."/>
            <person name="Hugenholtz P."/>
            <person name="Woyke T."/>
            <person name="Wu D."/>
            <person name="Gronow S."/>
            <person name="Wellnitz S."/>
            <person name="Schneider S."/>
            <person name="Klenk H.-P."/>
            <person name="Eisen J.A."/>
        </authorList>
    </citation>
    <scope>NUCLEOTIDE SEQUENCE [LARGE SCALE GENOMIC DNA]</scope>
    <source>
        <strain evidence="5">ATCC 35185</strain>
        <strain evidence="8">ATCC 35185 / DSM 20758 / VPI D19B-28</strain>
    </source>
</reference>
<dbReference type="HOGENOM" id="CLU_051003_0_0_9"/>
<dbReference type="InterPro" id="IPR036597">
    <property type="entry name" value="Fido-like_dom_sf"/>
</dbReference>
<proteinExistence type="predicted"/>
<accession>C9LXS9</accession>
<feature type="binding site" evidence="2">
    <location>
        <begin position="236"/>
        <end position="243"/>
    </location>
    <ligand>
        <name>ATP</name>
        <dbReference type="ChEBI" id="CHEBI:30616"/>
    </ligand>
</feature>
<dbReference type="KEGG" id="ssg:Selsp_0409"/>
<evidence type="ECO:0000256" key="1">
    <source>
        <dbReference type="PIRSR" id="PIRSR640198-1"/>
    </source>
</evidence>
<dbReference type="eggNOG" id="COG3177">
    <property type="taxonomic scope" value="Bacteria"/>
</dbReference>
<keyword evidence="2" id="KW-0547">Nucleotide-binding</keyword>
<feature type="active site" evidence="1">
    <location>
        <position position="232"/>
    </location>
</feature>
<dbReference type="RefSeq" id="WP_006193631.1">
    <property type="nucleotide sequence ID" value="NC_015437.1"/>
</dbReference>
<dbReference type="EMBL" id="ACKP02000049">
    <property type="protein sequence ID" value="EEX76462.1"/>
    <property type="molecule type" value="Genomic_DNA"/>
</dbReference>
<dbReference type="STRING" id="546271.Selsp_0409"/>
<dbReference type="InterPro" id="IPR036388">
    <property type="entry name" value="WH-like_DNA-bd_sf"/>
</dbReference>
<feature type="binding site" evidence="2">
    <location>
        <begin position="273"/>
        <end position="274"/>
    </location>
    <ligand>
        <name>ATP</name>
        <dbReference type="ChEBI" id="CHEBI:30616"/>
    </ligand>
</feature>
<dbReference type="PANTHER" id="PTHR13504:SF40">
    <property type="entry name" value="FIDO DOMAIN-CONTAINING PROTEIN"/>
    <property type="match status" value="1"/>
</dbReference>
<keyword evidence="8" id="KW-1185">Reference proteome</keyword>
<feature type="coiled-coil region" evidence="3">
    <location>
        <begin position="304"/>
        <end position="331"/>
    </location>
</feature>
<reference evidence="6 7" key="1">
    <citation type="submission" date="2009-09" db="EMBL/GenBank/DDBJ databases">
        <authorList>
            <person name="Weinstock G."/>
            <person name="Sodergren E."/>
            <person name="Clifton S."/>
            <person name="Fulton L."/>
            <person name="Fulton B."/>
            <person name="Courtney L."/>
            <person name="Fronick C."/>
            <person name="Harrison M."/>
            <person name="Strong C."/>
            <person name="Farmer C."/>
            <person name="Delahaunty K."/>
            <person name="Markovic C."/>
            <person name="Hall O."/>
            <person name="Minx P."/>
            <person name="Tomlinson C."/>
            <person name="Mitreva M."/>
            <person name="Nelson J."/>
            <person name="Hou S."/>
            <person name="Wollam A."/>
            <person name="Pepin K.H."/>
            <person name="Johnson M."/>
            <person name="Bhonagiri V."/>
            <person name="Nash W.E."/>
            <person name="Warren W."/>
            <person name="Chinwalla A."/>
            <person name="Mardis E.R."/>
            <person name="Wilson R.K."/>
        </authorList>
    </citation>
    <scope>NUCLEOTIDE SEQUENCE [LARGE SCALE GENOMIC DNA]</scope>
    <source>
        <strain evidence="6">ATCC 35185</strain>
        <strain evidence="7">ATCC 35185 / DSM 20758 / VPI D19B-28</strain>
    </source>
</reference>
<evidence type="ECO:0000256" key="3">
    <source>
        <dbReference type="SAM" id="Coils"/>
    </source>
</evidence>
<dbReference type="AlphaFoldDB" id="C9LXS9"/>
<name>C9LXS9_SELS3</name>
<dbReference type="OrthoDB" id="9813719at2"/>
<protein>
    <submittedName>
        <fullName evidence="6">Fic family protein</fullName>
    </submittedName>
    <submittedName>
        <fullName evidence="5">Filamentation induced by cAMP protein Fic</fullName>
    </submittedName>
</protein>
<dbReference type="Gene3D" id="1.10.3290.10">
    <property type="entry name" value="Fido-like domain"/>
    <property type="match status" value="1"/>
</dbReference>
<evidence type="ECO:0000313" key="8">
    <source>
        <dbReference type="Proteomes" id="UP000011124"/>
    </source>
</evidence>
<dbReference type="Proteomes" id="UP000003505">
    <property type="component" value="Unassembled WGS sequence"/>
</dbReference>
<evidence type="ECO:0000259" key="4">
    <source>
        <dbReference type="PROSITE" id="PS51459"/>
    </source>
</evidence>
<dbReference type="Proteomes" id="UP000011124">
    <property type="component" value="Chromosome"/>
</dbReference>
<evidence type="ECO:0000313" key="6">
    <source>
        <dbReference type="EMBL" id="EEX76462.1"/>
    </source>
</evidence>
<dbReference type="PANTHER" id="PTHR13504">
    <property type="entry name" value="FIDO DOMAIN-CONTAINING PROTEIN DDB_G0283145"/>
    <property type="match status" value="1"/>
</dbReference>
<keyword evidence="3" id="KW-0175">Coiled coil</keyword>
<evidence type="ECO:0000313" key="7">
    <source>
        <dbReference type="Proteomes" id="UP000003505"/>
    </source>
</evidence>
<dbReference type="InterPro" id="IPR003812">
    <property type="entry name" value="Fido"/>
</dbReference>